<dbReference type="EMBL" id="VRKQ01000008">
    <property type="protein sequence ID" value="TXG39293.1"/>
    <property type="molecule type" value="Genomic_DNA"/>
</dbReference>
<accession>A0A5C7GLS9</accession>
<feature type="domain" description="N-acetyltransferase" evidence="1">
    <location>
        <begin position="4"/>
        <end position="163"/>
    </location>
</feature>
<evidence type="ECO:0000259" key="1">
    <source>
        <dbReference type="PROSITE" id="PS51186"/>
    </source>
</evidence>
<organism evidence="2 3">
    <name type="scientific">Seonamhaeicola maritimus</name>
    <dbReference type="NCBI Taxonomy" id="2591822"/>
    <lineage>
        <taxon>Bacteria</taxon>
        <taxon>Pseudomonadati</taxon>
        <taxon>Bacteroidota</taxon>
        <taxon>Flavobacteriia</taxon>
        <taxon>Flavobacteriales</taxon>
        <taxon>Flavobacteriaceae</taxon>
    </lineage>
</organism>
<dbReference type="OrthoDB" id="9800604at2"/>
<dbReference type="InterPro" id="IPR000182">
    <property type="entry name" value="GNAT_dom"/>
</dbReference>
<dbReference type="Proteomes" id="UP000321080">
    <property type="component" value="Unassembled WGS sequence"/>
</dbReference>
<reference evidence="2 3" key="1">
    <citation type="submission" date="2019-08" db="EMBL/GenBank/DDBJ databases">
        <title>Seonamhaeicola sediminis sp. nov., isolated from marine sediment.</title>
        <authorList>
            <person name="Cao W.R."/>
        </authorList>
    </citation>
    <scope>NUCLEOTIDE SEQUENCE [LARGE SCALE GENOMIC DNA]</scope>
    <source>
        <strain evidence="2 3">1505</strain>
    </source>
</reference>
<dbReference type="GO" id="GO:0016747">
    <property type="term" value="F:acyltransferase activity, transferring groups other than amino-acyl groups"/>
    <property type="evidence" value="ECO:0007669"/>
    <property type="project" value="InterPro"/>
</dbReference>
<evidence type="ECO:0000313" key="2">
    <source>
        <dbReference type="EMBL" id="TXG39293.1"/>
    </source>
</evidence>
<sequence>MTEITLATNTEDYKIIEDLANIIWREHYTAIIGKPQVDYMLDKFQSVEAIEGQISEGYEYYLLSNEDINVGYISINKEDDSLFLSKIYVVGEFRGRDIGKTALIFVEDKAKAYNLNTIRLTVNINNLNSIKAYEKLGFKKVGPIVIDIGNGFIMDDFEMVKEL</sequence>
<keyword evidence="3" id="KW-1185">Reference proteome</keyword>
<dbReference type="PROSITE" id="PS51186">
    <property type="entry name" value="GNAT"/>
    <property type="match status" value="1"/>
</dbReference>
<dbReference type="Gene3D" id="3.40.630.30">
    <property type="match status" value="1"/>
</dbReference>
<dbReference type="RefSeq" id="WP_147766863.1">
    <property type="nucleotide sequence ID" value="NZ_VRKQ01000008.1"/>
</dbReference>
<evidence type="ECO:0000313" key="3">
    <source>
        <dbReference type="Proteomes" id="UP000321080"/>
    </source>
</evidence>
<dbReference type="AlphaFoldDB" id="A0A5C7GLS9"/>
<name>A0A5C7GLS9_9FLAO</name>
<gene>
    <name evidence="2" type="ORF">FUA22_05305</name>
</gene>
<proteinExistence type="predicted"/>
<dbReference type="CDD" id="cd04301">
    <property type="entry name" value="NAT_SF"/>
    <property type="match status" value="1"/>
</dbReference>
<dbReference type="Pfam" id="PF13673">
    <property type="entry name" value="Acetyltransf_10"/>
    <property type="match status" value="1"/>
</dbReference>
<protein>
    <submittedName>
        <fullName evidence="2">GNAT family N-acetyltransferase</fullName>
    </submittedName>
</protein>
<comment type="caution">
    <text evidence="2">The sequence shown here is derived from an EMBL/GenBank/DDBJ whole genome shotgun (WGS) entry which is preliminary data.</text>
</comment>
<dbReference type="InterPro" id="IPR016181">
    <property type="entry name" value="Acyl_CoA_acyltransferase"/>
</dbReference>
<dbReference type="SUPFAM" id="SSF55729">
    <property type="entry name" value="Acyl-CoA N-acyltransferases (Nat)"/>
    <property type="match status" value="1"/>
</dbReference>
<keyword evidence="2" id="KW-0808">Transferase</keyword>